<comment type="subcellular location">
    <subcellularLocation>
        <location evidence="4">Cytoplasm</location>
    </subcellularLocation>
</comment>
<protein>
    <recommendedName>
        <fullName evidence="4">Flagellar assembly factor FliW</fullName>
    </recommendedName>
</protein>
<keyword evidence="3 4" id="KW-0810">Translation regulation</keyword>
<dbReference type="SUPFAM" id="SSF141457">
    <property type="entry name" value="BH3618-like"/>
    <property type="match status" value="1"/>
</dbReference>
<dbReference type="PANTHER" id="PTHR39190:SF1">
    <property type="entry name" value="FLAGELLAR ASSEMBLY FACTOR FLIW"/>
    <property type="match status" value="1"/>
</dbReference>
<dbReference type="Gene3D" id="2.30.290.10">
    <property type="entry name" value="BH3618-like"/>
    <property type="match status" value="1"/>
</dbReference>
<keyword evidence="6" id="KW-1185">Reference proteome</keyword>
<dbReference type="PANTHER" id="PTHR39190">
    <property type="entry name" value="FLAGELLAR ASSEMBLY FACTOR FLIW"/>
    <property type="match status" value="1"/>
</dbReference>
<keyword evidence="4" id="KW-0143">Chaperone</keyword>
<name>A0AAJ2K1C6_9BACL</name>
<dbReference type="HAMAP" id="MF_01185">
    <property type="entry name" value="FliW"/>
    <property type="match status" value="1"/>
</dbReference>
<dbReference type="RefSeq" id="WP_315747238.1">
    <property type="nucleotide sequence ID" value="NZ_JAVYAA010000009.1"/>
</dbReference>
<keyword evidence="5" id="KW-0969">Cilium</keyword>
<evidence type="ECO:0000313" key="6">
    <source>
        <dbReference type="Proteomes" id="UP001250538"/>
    </source>
</evidence>
<keyword evidence="5" id="KW-0966">Cell projection</keyword>
<keyword evidence="2 4" id="KW-1005">Bacterial flagellum biogenesis</keyword>
<evidence type="ECO:0000256" key="3">
    <source>
        <dbReference type="ARBA" id="ARBA00022845"/>
    </source>
</evidence>
<evidence type="ECO:0000256" key="2">
    <source>
        <dbReference type="ARBA" id="ARBA00022795"/>
    </source>
</evidence>
<dbReference type="Proteomes" id="UP001250538">
    <property type="component" value="Unassembled WGS sequence"/>
</dbReference>
<dbReference type="InterPro" id="IPR003775">
    <property type="entry name" value="Flagellar_assembly_factor_FliW"/>
</dbReference>
<comment type="subunit">
    <text evidence="4">Interacts with translational regulator CsrA and flagellin(s).</text>
</comment>
<dbReference type="EMBL" id="JAVYAA010000009">
    <property type="protein sequence ID" value="MDT8979821.1"/>
    <property type="molecule type" value="Genomic_DNA"/>
</dbReference>
<organism evidence="5 6">
    <name type="scientific">Paenibacillus suaedae</name>
    <dbReference type="NCBI Taxonomy" id="3077233"/>
    <lineage>
        <taxon>Bacteria</taxon>
        <taxon>Bacillati</taxon>
        <taxon>Bacillota</taxon>
        <taxon>Bacilli</taxon>
        <taxon>Bacillales</taxon>
        <taxon>Paenibacillaceae</taxon>
        <taxon>Paenibacillus</taxon>
    </lineage>
</organism>
<keyword evidence="1 4" id="KW-0963">Cytoplasm</keyword>
<proteinExistence type="inferred from homology"/>
<keyword evidence="5" id="KW-0282">Flagellum</keyword>
<comment type="similarity">
    <text evidence="4">Belongs to the FliW family.</text>
</comment>
<dbReference type="AlphaFoldDB" id="A0AAJ2K1C6"/>
<evidence type="ECO:0000313" key="5">
    <source>
        <dbReference type="EMBL" id="MDT8979821.1"/>
    </source>
</evidence>
<gene>
    <name evidence="4 5" type="primary">fliW</name>
    <name evidence="5" type="ORF">RQP50_26655</name>
</gene>
<accession>A0AAJ2K1C6</accession>
<dbReference type="GO" id="GO:0006417">
    <property type="term" value="P:regulation of translation"/>
    <property type="evidence" value="ECO:0007669"/>
    <property type="project" value="UniProtKB-KW"/>
</dbReference>
<dbReference type="GO" id="GO:0044780">
    <property type="term" value="P:bacterial-type flagellum assembly"/>
    <property type="evidence" value="ECO:0007669"/>
    <property type="project" value="UniProtKB-UniRule"/>
</dbReference>
<reference evidence="6" key="1">
    <citation type="submission" date="2023-09" db="EMBL/GenBank/DDBJ databases">
        <title>Paenibacillus sp. chi10 Genome sequencing and assembly.</title>
        <authorList>
            <person name="Kim I."/>
        </authorList>
    </citation>
    <scope>NUCLEOTIDE SEQUENCE [LARGE SCALE GENOMIC DNA]</scope>
    <source>
        <strain evidence="6">chi10</strain>
    </source>
</reference>
<evidence type="ECO:0000256" key="1">
    <source>
        <dbReference type="ARBA" id="ARBA00022490"/>
    </source>
</evidence>
<comment type="function">
    <text evidence="4">Acts as an anti-CsrA protein, binds CsrA and prevents it from repressing translation of its target genes, one of which is flagellin. Binds to flagellin and participates in the assembly of the flagellum.</text>
</comment>
<dbReference type="Pfam" id="PF02623">
    <property type="entry name" value="FliW"/>
    <property type="match status" value="1"/>
</dbReference>
<dbReference type="GO" id="GO:0005737">
    <property type="term" value="C:cytoplasm"/>
    <property type="evidence" value="ECO:0007669"/>
    <property type="project" value="UniProtKB-SubCell"/>
</dbReference>
<evidence type="ECO:0000256" key="4">
    <source>
        <dbReference type="HAMAP-Rule" id="MF_01185"/>
    </source>
</evidence>
<sequence length="140" mass="15866">MEVKSSRLGILQVSEEDFVGFQEGVLGFPESKTYVWLNSMEPDLPIELLQCTRDSNLAFMVVDPFEFASEYEFDLSEETKHALDISSQEQVVIRVILTARQNSTTINLKAPLIINVVNRRASQIILDGPQYQLQYPIGRG</sequence>
<dbReference type="InterPro" id="IPR024046">
    <property type="entry name" value="Flagellar_assmbl_FliW_dom_sf"/>
</dbReference>
<comment type="caution">
    <text evidence="5">The sequence shown here is derived from an EMBL/GenBank/DDBJ whole genome shotgun (WGS) entry which is preliminary data.</text>
</comment>